<feature type="region of interest" description="Disordered" evidence="1">
    <location>
        <begin position="1"/>
        <end position="46"/>
    </location>
</feature>
<evidence type="ECO:0000256" key="1">
    <source>
        <dbReference type="SAM" id="MobiDB-lite"/>
    </source>
</evidence>
<dbReference type="Proteomes" id="UP000198651">
    <property type="component" value="Chromosome I"/>
</dbReference>
<evidence type="ECO:0000313" key="3">
    <source>
        <dbReference type="Proteomes" id="UP000198651"/>
    </source>
</evidence>
<protein>
    <submittedName>
        <fullName evidence="2">Putative exported protein</fullName>
    </submittedName>
</protein>
<evidence type="ECO:0000313" key="2">
    <source>
        <dbReference type="EMBL" id="CUT16966.1"/>
    </source>
</evidence>
<feature type="compositionally biased region" description="Low complexity" evidence="1">
    <location>
        <begin position="23"/>
        <end position="37"/>
    </location>
</feature>
<name>A0A0S4M3T3_9BURK</name>
<sequence length="122" mass="13422">MRTNSPSFTNEKVKEETTDEPEPMSTSTPDSPSSTNENMGNHQSPYLGVTTESKIAVVMKTTNPSKSKIKREKSIAIMSIGTPQTKRVSTIYKGYNLIYPSNNHTNKTAMLHSLGLIISSTK</sequence>
<dbReference type="EMBL" id="LN906597">
    <property type="protein sequence ID" value="CUT16966.1"/>
    <property type="molecule type" value="Genomic_DNA"/>
</dbReference>
<dbReference type="RefSeq" id="WP_092343102.1">
    <property type="nucleotide sequence ID" value="NZ_FLSL01000091.1"/>
</dbReference>
<dbReference type="OrthoDB" id="9889749at2"/>
<proteinExistence type="predicted"/>
<feature type="compositionally biased region" description="Polar residues" evidence="1">
    <location>
        <begin position="1"/>
        <end position="10"/>
    </location>
</feature>
<gene>
    <name evidence="2" type="ORF">Ark11_0107</name>
</gene>
<accession>A0A0S4M3T3</accession>
<reference evidence="3" key="1">
    <citation type="submission" date="2015-11" db="EMBL/GenBank/DDBJ databases">
        <authorList>
            <person name="Seth-Smith H.M.B."/>
        </authorList>
    </citation>
    <scope>NUCLEOTIDE SEQUENCE [LARGE SCALE GENOMIC DNA]</scope>
    <source>
        <strain evidence="3">2013Ark11</strain>
    </source>
</reference>
<organism evidence="2 3">
    <name type="scientific">Candidatus Ichthyocystis hellenicum</name>
    <dbReference type="NCBI Taxonomy" id="1561003"/>
    <lineage>
        <taxon>Bacteria</taxon>
        <taxon>Pseudomonadati</taxon>
        <taxon>Pseudomonadota</taxon>
        <taxon>Betaproteobacteria</taxon>
        <taxon>Burkholderiales</taxon>
        <taxon>Candidatus Ichthyocystis</taxon>
    </lineage>
</organism>
<dbReference type="AlphaFoldDB" id="A0A0S4M3T3"/>
<keyword evidence="3" id="KW-1185">Reference proteome</keyword>